<dbReference type="EMBL" id="CP067089">
    <property type="protein sequence ID" value="QQO09672.1"/>
    <property type="molecule type" value="Genomic_DNA"/>
</dbReference>
<dbReference type="RefSeq" id="WP_215626975.1">
    <property type="nucleotide sequence ID" value="NZ_CP067089.2"/>
</dbReference>
<evidence type="ECO:0000313" key="1">
    <source>
        <dbReference type="EMBL" id="QQO09672.1"/>
    </source>
</evidence>
<dbReference type="AlphaFoldDB" id="A0A7T7XNT3"/>
<organism evidence="1 2">
    <name type="scientific">Breznakiella homolactica</name>
    <dbReference type="NCBI Taxonomy" id="2798577"/>
    <lineage>
        <taxon>Bacteria</taxon>
        <taxon>Pseudomonadati</taxon>
        <taxon>Spirochaetota</taxon>
        <taxon>Spirochaetia</taxon>
        <taxon>Spirochaetales</taxon>
        <taxon>Breznakiellaceae</taxon>
        <taxon>Breznakiella</taxon>
    </lineage>
</organism>
<protein>
    <submittedName>
        <fullName evidence="1">Uncharacterized protein</fullName>
    </submittedName>
</protein>
<dbReference type="KEGG" id="bhc:JFL75_01770"/>
<gene>
    <name evidence="1" type="ORF">JFL75_01770</name>
</gene>
<proteinExistence type="predicted"/>
<sequence>MGIGSAGPVIVEWEWLLSGLKASKVVLFERPGDTVTARVLSGLTGSVLPCAGCWV</sequence>
<evidence type="ECO:0000313" key="2">
    <source>
        <dbReference type="Proteomes" id="UP000595917"/>
    </source>
</evidence>
<dbReference type="Proteomes" id="UP000595917">
    <property type="component" value="Chromosome"/>
</dbReference>
<accession>A0A7T7XNT3</accession>
<keyword evidence="2" id="KW-1185">Reference proteome</keyword>
<name>A0A7T7XNT3_9SPIR</name>
<reference evidence="1" key="1">
    <citation type="submission" date="2021-01" db="EMBL/GenBank/DDBJ databases">
        <title>Description of Breznakiella homolactica.</title>
        <authorList>
            <person name="Song Y."/>
            <person name="Brune A."/>
        </authorList>
    </citation>
    <scope>NUCLEOTIDE SEQUENCE</scope>
    <source>
        <strain evidence="1">RmG30</strain>
    </source>
</reference>